<protein>
    <submittedName>
        <fullName evidence="1">Uncharacterized protein</fullName>
    </submittedName>
</protein>
<dbReference type="EMBL" id="JANUBB010000008">
    <property type="protein sequence ID" value="MCS3952145.1"/>
    <property type="molecule type" value="Genomic_DNA"/>
</dbReference>
<dbReference type="AlphaFoldDB" id="A0A9X2ZS61"/>
<sequence>MAVYGIGSYYDEDVSHHFVRQGVACIGWSRNNAPALYKHMEHIKIGDVIYIKSTSPQVGFIIKAVGIVISDNLQASPSGHFDNCLPVRCIWQGEDRLGNVDYKYNVRNNTLYEEYSSNLKKRIIDNILSPFDV</sequence>
<comment type="caution">
    <text evidence="1">The sequence shown here is derived from an EMBL/GenBank/DDBJ whole genome shotgun (WGS) entry which is preliminary data.</text>
</comment>
<gene>
    <name evidence="1" type="ORF">GGP83_002108</name>
</gene>
<organism evidence="1 2">
    <name type="scientific">Salinibacter ruber</name>
    <dbReference type="NCBI Taxonomy" id="146919"/>
    <lineage>
        <taxon>Bacteria</taxon>
        <taxon>Pseudomonadati</taxon>
        <taxon>Rhodothermota</taxon>
        <taxon>Rhodothermia</taxon>
        <taxon>Rhodothermales</taxon>
        <taxon>Salinibacteraceae</taxon>
        <taxon>Salinibacter</taxon>
    </lineage>
</organism>
<dbReference type="Proteomes" id="UP001155010">
    <property type="component" value="Unassembled WGS sequence"/>
</dbReference>
<evidence type="ECO:0000313" key="1">
    <source>
        <dbReference type="EMBL" id="MCS3952145.1"/>
    </source>
</evidence>
<name>A0A9X2ZS61_9BACT</name>
<reference evidence="1" key="1">
    <citation type="submission" date="2022-08" db="EMBL/GenBank/DDBJ databases">
        <title>Genomic Encyclopedia of Type Strains, Phase V (KMG-V): Genome sequencing to study the core and pangenomes of soil and plant-associated prokaryotes.</title>
        <authorList>
            <person name="Whitman W."/>
        </authorList>
    </citation>
    <scope>NUCLEOTIDE SEQUENCE</scope>
    <source>
        <strain evidence="1">SP2017</strain>
    </source>
</reference>
<accession>A0A9X2ZS61</accession>
<evidence type="ECO:0000313" key="2">
    <source>
        <dbReference type="Proteomes" id="UP001155010"/>
    </source>
</evidence>
<proteinExistence type="predicted"/>